<accession>B7FVT0</accession>
<reference evidence="2 3" key="1">
    <citation type="journal article" date="2008" name="Nature">
        <title>The Phaeodactylum genome reveals the evolutionary history of diatom genomes.</title>
        <authorList>
            <person name="Bowler C."/>
            <person name="Allen A.E."/>
            <person name="Badger J.H."/>
            <person name="Grimwood J."/>
            <person name="Jabbari K."/>
            <person name="Kuo A."/>
            <person name="Maheswari U."/>
            <person name="Martens C."/>
            <person name="Maumus F."/>
            <person name="Otillar R.P."/>
            <person name="Rayko E."/>
            <person name="Salamov A."/>
            <person name="Vandepoele K."/>
            <person name="Beszteri B."/>
            <person name="Gruber A."/>
            <person name="Heijde M."/>
            <person name="Katinka M."/>
            <person name="Mock T."/>
            <person name="Valentin K."/>
            <person name="Verret F."/>
            <person name="Berges J.A."/>
            <person name="Brownlee C."/>
            <person name="Cadoret J.P."/>
            <person name="Chiovitti A."/>
            <person name="Choi C.J."/>
            <person name="Coesel S."/>
            <person name="De Martino A."/>
            <person name="Detter J.C."/>
            <person name="Durkin C."/>
            <person name="Falciatore A."/>
            <person name="Fournet J."/>
            <person name="Haruta M."/>
            <person name="Huysman M.J."/>
            <person name="Jenkins B.D."/>
            <person name="Jiroutova K."/>
            <person name="Jorgensen R.E."/>
            <person name="Joubert Y."/>
            <person name="Kaplan A."/>
            <person name="Kroger N."/>
            <person name="Kroth P.G."/>
            <person name="La Roche J."/>
            <person name="Lindquist E."/>
            <person name="Lommer M."/>
            <person name="Martin-Jezequel V."/>
            <person name="Lopez P.J."/>
            <person name="Lucas S."/>
            <person name="Mangogna M."/>
            <person name="McGinnis K."/>
            <person name="Medlin L.K."/>
            <person name="Montsant A."/>
            <person name="Oudot-Le Secq M.P."/>
            <person name="Napoli C."/>
            <person name="Obornik M."/>
            <person name="Parker M.S."/>
            <person name="Petit J.L."/>
            <person name="Porcel B.M."/>
            <person name="Poulsen N."/>
            <person name="Robison M."/>
            <person name="Rychlewski L."/>
            <person name="Rynearson T.A."/>
            <person name="Schmutz J."/>
            <person name="Shapiro H."/>
            <person name="Siaut M."/>
            <person name="Stanley M."/>
            <person name="Sussman M.R."/>
            <person name="Taylor A.R."/>
            <person name="Vardi A."/>
            <person name="von Dassow P."/>
            <person name="Vyverman W."/>
            <person name="Willis A."/>
            <person name="Wyrwicz L.S."/>
            <person name="Rokhsar D.S."/>
            <person name="Weissenbach J."/>
            <person name="Armbrust E.V."/>
            <person name="Green B.R."/>
            <person name="Van de Peer Y."/>
            <person name="Grigoriev I.V."/>
        </authorList>
    </citation>
    <scope>NUCLEOTIDE SEQUENCE [LARGE SCALE GENOMIC DNA]</scope>
    <source>
        <strain evidence="2 3">CCAP 1055/1</strain>
    </source>
</reference>
<gene>
    <name evidence="2" type="ORF">PHATRDRAFT_44830</name>
</gene>
<reference evidence="3" key="2">
    <citation type="submission" date="2008-08" db="EMBL/GenBank/DDBJ databases">
        <authorList>
            <consortium name="Diatom Consortium"/>
            <person name="Grigoriev I."/>
            <person name="Grimwood J."/>
            <person name="Kuo A."/>
            <person name="Otillar R.P."/>
            <person name="Salamov A."/>
            <person name="Detter J.C."/>
            <person name="Lindquist E."/>
            <person name="Shapiro H."/>
            <person name="Lucas S."/>
            <person name="Glavina del Rio T."/>
            <person name="Pitluck S."/>
            <person name="Rokhsar D."/>
            <person name="Bowler C."/>
        </authorList>
    </citation>
    <scope>GENOME REANNOTATION</scope>
    <source>
        <strain evidence="3">CCAP 1055/1</strain>
    </source>
</reference>
<feature type="compositionally biased region" description="Polar residues" evidence="1">
    <location>
        <begin position="65"/>
        <end position="75"/>
    </location>
</feature>
<dbReference type="GeneID" id="7199775"/>
<dbReference type="KEGG" id="pti:PHATRDRAFT_44830"/>
<dbReference type="RefSeq" id="XP_002178758.1">
    <property type="nucleotide sequence ID" value="XM_002178722.1"/>
</dbReference>
<dbReference type="HOGENOM" id="CLU_1279856_0_0_1"/>
<proteinExistence type="predicted"/>
<evidence type="ECO:0000313" key="2">
    <source>
        <dbReference type="EMBL" id="EEC49456.1"/>
    </source>
</evidence>
<dbReference type="AlphaFoldDB" id="B7FVT0"/>
<dbReference type="EMBL" id="CM000608">
    <property type="protein sequence ID" value="EEC49456.1"/>
    <property type="molecule type" value="Genomic_DNA"/>
</dbReference>
<protein>
    <submittedName>
        <fullName evidence="2">Uncharacterized protein</fullName>
    </submittedName>
</protein>
<organism evidence="2 3">
    <name type="scientific">Phaeodactylum tricornutum (strain CCAP 1055/1)</name>
    <dbReference type="NCBI Taxonomy" id="556484"/>
    <lineage>
        <taxon>Eukaryota</taxon>
        <taxon>Sar</taxon>
        <taxon>Stramenopiles</taxon>
        <taxon>Ochrophyta</taxon>
        <taxon>Bacillariophyta</taxon>
        <taxon>Bacillariophyceae</taxon>
        <taxon>Bacillariophycidae</taxon>
        <taxon>Naviculales</taxon>
        <taxon>Phaeodactylaceae</taxon>
        <taxon>Phaeodactylum</taxon>
    </lineage>
</organism>
<dbReference type="OrthoDB" id="42359at2759"/>
<dbReference type="Proteomes" id="UP000000759">
    <property type="component" value="Chromosome 5"/>
</dbReference>
<name>B7FVT0_PHATC</name>
<sequence>MTEAAKVSGGVESVKDPPIATNIDDVLDQHSKIDPITALQDDIAMFEAFRGLRDAVAPESGNLGGSQNRNETTPEQPDMDDLWHHYRSGDPDVTNLVAKACEGRSLPQKRDEFIRLHAKMEMEKDAELVMRLAGTVLEKSSEIDDQN</sequence>
<dbReference type="PaxDb" id="2850-Phatr44830"/>
<evidence type="ECO:0000313" key="3">
    <source>
        <dbReference type="Proteomes" id="UP000000759"/>
    </source>
</evidence>
<evidence type="ECO:0000256" key="1">
    <source>
        <dbReference type="SAM" id="MobiDB-lite"/>
    </source>
</evidence>
<dbReference type="InParanoid" id="B7FVT0"/>
<keyword evidence="3" id="KW-1185">Reference proteome</keyword>
<feature type="region of interest" description="Disordered" evidence="1">
    <location>
        <begin position="56"/>
        <end position="82"/>
    </location>
</feature>